<dbReference type="InterPro" id="IPR027417">
    <property type="entry name" value="P-loop_NTPase"/>
</dbReference>
<evidence type="ECO:0000256" key="4">
    <source>
        <dbReference type="ARBA" id="ARBA00022840"/>
    </source>
</evidence>
<organism evidence="9">
    <name type="scientific">hot springs metagenome</name>
    <dbReference type="NCBI Taxonomy" id="433727"/>
    <lineage>
        <taxon>unclassified sequences</taxon>
        <taxon>metagenomes</taxon>
        <taxon>ecological metagenomes</taxon>
    </lineage>
</organism>
<dbReference type="GO" id="GO:0005524">
    <property type="term" value="F:ATP binding"/>
    <property type="evidence" value="ECO:0007669"/>
    <property type="project" value="UniProtKB-KW"/>
</dbReference>
<name>A0A5J4L7B7_9ZZZZ</name>
<keyword evidence="5" id="KW-0460">Magnesium</keyword>
<dbReference type="SUPFAM" id="SSF52317">
    <property type="entry name" value="Class I glutamine amidotransferase-like"/>
    <property type="match status" value="1"/>
</dbReference>
<evidence type="ECO:0000256" key="1">
    <source>
        <dbReference type="ARBA" id="ARBA00001946"/>
    </source>
</evidence>
<dbReference type="Pfam" id="PF07685">
    <property type="entry name" value="GATase_3"/>
    <property type="match status" value="1"/>
</dbReference>
<dbReference type="CDD" id="cd03130">
    <property type="entry name" value="GATase1_CobB"/>
    <property type="match status" value="1"/>
</dbReference>
<dbReference type="HAMAP" id="MF_00027">
    <property type="entry name" value="CobB_CbiA"/>
    <property type="match status" value="1"/>
</dbReference>
<keyword evidence="3" id="KW-0547">Nucleotide-binding</keyword>
<dbReference type="CDD" id="cd05388">
    <property type="entry name" value="CobB_N"/>
    <property type="match status" value="1"/>
</dbReference>
<dbReference type="InterPro" id="IPR029062">
    <property type="entry name" value="Class_I_gatase-like"/>
</dbReference>
<dbReference type="Gene3D" id="3.40.50.880">
    <property type="match status" value="1"/>
</dbReference>
<dbReference type="GO" id="GO:0042242">
    <property type="term" value="F:cobyrinic acid a,c-diamide synthase activity"/>
    <property type="evidence" value="ECO:0007669"/>
    <property type="project" value="InterPro"/>
</dbReference>
<evidence type="ECO:0000259" key="8">
    <source>
        <dbReference type="Pfam" id="PF07685"/>
    </source>
</evidence>
<reference evidence="9" key="1">
    <citation type="submission" date="2019-10" db="EMBL/GenBank/DDBJ databases">
        <title>Metagenomic sequencing of thiosulfate-disproportionating enrichment culture.</title>
        <authorList>
            <person name="Umezawa K."/>
            <person name="Kojima H."/>
            <person name="Fukui M."/>
        </authorList>
    </citation>
    <scope>NUCLEOTIDE SEQUENCE</scope>
    <source>
        <strain evidence="9">45J</strain>
    </source>
</reference>
<dbReference type="InterPro" id="IPR002586">
    <property type="entry name" value="CobQ/CobB/MinD/ParA_Nub-bd_dom"/>
</dbReference>
<gene>
    <name evidence="9" type="ORF">A45J_1197</name>
</gene>
<evidence type="ECO:0000313" key="9">
    <source>
        <dbReference type="EMBL" id="GER93456.1"/>
    </source>
</evidence>
<dbReference type="SUPFAM" id="SSF52540">
    <property type="entry name" value="P-loop containing nucleoside triphosphate hydrolases"/>
    <property type="match status" value="1"/>
</dbReference>
<evidence type="ECO:0000256" key="2">
    <source>
        <dbReference type="ARBA" id="ARBA00022598"/>
    </source>
</evidence>
<proteinExistence type="inferred from homology"/>
<evidence type="ECO:0000256" key="5">
    <source>
        <dbReference type="ARBA" id="ARBA00022842"/>
    </source>
</evidence>
<dbReference type="InterPro" id="IPR011698">
    <property type="entry name" value="GATase_3"/>
</dbReference>
<dbReference type="PROSITE" id="PS51274">
    <property type="entry name" value="GATASE_COBBQ"/>
    <property type="match status" value="1"/>
</dbReference>
<dbReference type="Gene3D" id="3.40.50.300">
    <property type="entry name" value="P-loop containing nucleotide triphosphate hydrolases"/>
    <property type="match status" value="2"/>
</dbReference>
<feature type="domain" description="CobQ/CobB/MinD/ParA nucleotide binding" evidence="7">
    <location>
        <begin position="4"/>
        <end position="181"/>
    </location>
</feature>
<sequence>MQGIIIAGTHSGCGKTTITLGILSALKKKGLTVQSFKSGPDFIDAGLHRMITGRPSRNLDLWMCGEEYVKACFYEHSRDADISIVEGVMGMYDGDFSTAKLSDVLDLPVILIVDAYGMAESAGAVVKGFASYDLEYNNMRGVIFNRVASERHYERLKNSVHDVPVLGYLPRDLNFEIPHRHLGLAVREENPIAKENIERLTDTILKHVDIDRLMEDGRWKTEDGKRRMEDGRWKMEDGKWKMEDGRKCQSVKAFTTSPLHHFTHRGSKPKIGIAYDRAFCFYYEDNLDLLKQAGAEIIEFSPLNDRNIPEADAIYIGGGYPELYAERLSKNTSMLKAIYNWATSERPMYAECGGLMYLSRGIHNFEGQFFKMAGVFPFETQMKKARTHLGYREIRLKEDCILGKKGDKLRGHEFHYSEIKDSSQPAPQKILRFFEDPESTVHSSLYAVKNNAGQNLPDEGYKFKNTLASYIHIHFGSNSNIAKSFISFIKE</sequence>
<evidence type="ECO:0000256" key="6">
    <source>
        <dbReference type="ARBA" id="ARBA00022962"/>
    </source>
</evidence>
<feature type="domain" description="CobB/CobQ-like glutamine amidotransferase" evidence="8">
    <location>
        <begin position="270"/>
        <end position="478"/>
    </location>
</feature>
<evidence type="ECO:0000256" key="3">
    <source>
        <dbReference type="ARBA" id="ARBA00022741"/>
    </source>
</evidence>
<comment type="caution">
    <text evidence="9">The sequence shown here is derived from an EMBL/GenBank/DDBJ whole genome shotgun (WGS) entry which is preliminary data.</text>
</comment>
<keyword evidence="2" id="KW-0436">Ligase</keyword>
<evidence type="ECO:0000259" key="7">
    <source>
        <dbReference type="Pfam" id="PF01656"/>
    </source>
</evidence>
<dbReference type="EMBL" id="BLAB01000001">
    <property type="protein sequence ID" value="GER93456.1"/>
    <property type="molecule type" value="Genomic_DNA"/>
</dbReference>
<dbReference type="PANTHER" id="PTHR43873">
    <property type="entry name" value="COBYRINATE A,C-DIAMIDE SYNTHASE"/>
    <property type="match status" value="1"/>
</dbReference>
<dbReference type="NCBIfam" id="NF002204">
    <property type="entry name" value="PRK01077.1"/>
    <property type="match status" value="1"/>
</dbReference>
<accession>A0A5J4L7B7</accession>
<protein>
    <submittedName>
        <fullName evidence="9">Cobyrinic acid a,c-diamide synthase</fullName>
    </submittedName>
</protein>
<dbReference type="Pfam" id="PF01656">
    <property type="entry name" value="CbiA"/>
    <property type="match status" value="1"/>
</dbReference>
<comment type="cofactor">
    <cofactor evidence="1">
        <name>Mg(2+)</name>
        <dbReference type="ChEBI" id="CHEBI:18420"/>
    </cofactor>
</comment>
<keyword evidence="4" id="KW-0067">ATP-binding</keyword>
<dbReference type="PANTHER" id="PTHR43873:SF1">
    <property type="entry name" value="COBYRINATE A,C-DIAMIDE SYNTHASE"/>
    <property type="match status" value="1"/>
</dbReference>
<dbReference type="AlphaFoldDB" id="A0A5J4L7B7"/>
<dbReference type="InterPro" id="IPR004484">
    <property type="entry name" value="CbiA/CobB_synth"/>
</dbReference>
<keyword evidence="6" id="KW-0315">Glutamine amidotransferase</keyword>